<dbReference type="EMBL" id="JAVDTH010000040">
    <property type="protein sequence ID" value="MDR6715045.1"/>
    <property type="molecule type" value="Genomic_DNA"/>
</dbReference>
<protein>
    <submittedName>
        <fullName evidence="1">Uncharacterized protein</fullName>
    </submittedName>
</protein>
<reference evidence="1" key="1">
    <citation type="submission" date="2023-07" db="EMBL/GenBank/DDBJ databases">
        <title>Sorghum-associated microbial communities from plants grown in Nebraska, USA.</title>
        <authorList>
            <person name="Schachtman D."/>
        </authorList>
    </citation>
    <scope>NUCLEOTIDE SEQUENCE</scope>
    <source>
        <strain evidence="1">BE56</strain>
    </source>
</reference>
<accession>A0ACC6K9H4</accession>
<organism evidence="1 2">
    <name type="scientific">Pseudomonas hunanensis</name>
    <dbReference type="NCBI Taxonomy" id="1247546"/>
    <lineage>
        <taxon>Bacteria</taxon>
        <taxon>Pseudomonadati</taxon>
        <taxon>Pseudomonadota</taxon>
        <taxon>Gammaproteobacteria</taxon>
        <taxon>Pseudomonadales</taxon>
        <taxon>Pseudomonadaceae</taxon>
        <taxon>Pseudomonas</taxon>
    </lineage>
</organism>
<sequence length="225" mass="24214">MWLAGLRPAICIGSPGLFAGQARSYRGCAEFKICAVPVAGLSREEARISTTPATIEDNASPDATRNRGCAEFKICAVPVGAGLSREEARISTTPATIEDNASPDATRNRGCAEFKICAIPVGAGLSREEARISTTHATIKNNASPDATRNFATSGGRMQEQAVFGYFFPRKKVTRRRGGRGQWRDHIKRISPHSSPHTPKAQPKRKGAEAPLVIAAEVKGTRTWQ</sequence>
<proteinExistence type="predicted"/>
<keyword evidence="2" id="KW-1185">Reference proteome</keyword>
<comment type="caution">
    <text evidence="1">The sequence shown here is derived from an EMBL/GenBank/DDBJ whole genome shotgun (WGS) entry which is preliminary data.</text>
</comment>
<dbReference type="Proteomes" id="UP001259587">
    <property type="component" value="Unassembled WGS sequence"/>
</dbReference>
<evidence type="ECO:0000313" key="2">
    <source>
        <dbReference type="Proteomes" id="UP001259587"/>
    </source>
</evidence>
<evidence type="ECO:0000313" key="1">
    <source>
        <dbReference type="EMBL" id="MDR6715045.1"/>
    </source>
</evidence>
<name>A0ACC6K9H4_9PSED</name>
<gene>
    <name evidence="1" type="ORF">J2W83_004682</name>
</gene>